<reference evidence="14" key="2">
    <citation type="submission" date="2025-09" db="UniProtKB">
        <authorList>
            <consortium name="Ensembl"/>
        </authorList>
    </citation>
    <scope>IDENTIFICATION</scope>
</reference>
<dbReference type="Pfam" id="PF01562">
    <property type="entry name" value="Pep_M12B_propep"/>
    <property type="match status" value="1"/>
</dbReference>
<dbReference type="Pfam" id="PF01421">
    <property type="entry name" value="Reprolysin"/>
    <property type="match status" value="1"/>
</dbReference>
<name>A0A8C6ZQR0_NOTPE</name>
<feature type="disulfide bond" evidence="8">
    <location>
        <begin position="351"/>
        <end position="356"/>
    </location>
</feature>
<feature type="disulfide bond" evidence="7">
    <location>
        <begin position="649"/>
        <end position="658"/>
    </location>
</feature>
<dbReference type="InterPro" id="IPR000742">
    <property type="entry name" value="EGF"/>
</dbReference>
<keyword evidence="3 9" id="KW-1133">Transmembrane helix</keyword>
<dbReference type="GO" id="GO:1990913">
    <property type="term" value="C:sperm head plasma membrane"/>
    <property type="evidence" value="ECO:0007669"/>
    <property type="project" value="TreeGrafter"/>
</dbReference>
<keyword evidence="8" id="KW-0862">Zinc</keyword>
<accession>A0A8C6ZQR0</accession>
<keyword evidence="8" id="KW-0479">Metal-binding</keyword>
<keyword evidence="10" id="KW-0732">Signal</keyword>
<dbReference type="InterPro" id="IPR036436">
    <property type="entry name" value="Disintegrin_dom_sf"/>
</dbReference>
<feature type="binding site" evidence="8">
    <location>
        <position position="338"/>
    </location>
    <ligand>
        <name>Zn(2+)</name>
        <dbReference type="ChEBI" id="CHEBI:29105"/>
        <note>catalytic</note>
    </ligand>
</feature>
<keyword evidence="4 9" id="KW-0472">Membrane</keyword>
<feature type="disulfide bond" evidence="6">
    <location>
        <begin position="459"/>
        <end position="479"/>
    </location>
</feature>
<dbReference type="Gene3D" id="3.40.390.10">
    <property type="entry name" value="Collagenase (Catalytic Domain)"/>
    <property type="match status" value="1"/>
</dbReference>
<evidence type="ECO:0000256" key="4">
    <source>
        <dbReference type="ARBA" id="ARBA00023136"/>
    </source>
</evidence>
<feature type="active site" evidence="8">
    <location>
        <position position="335"/>
    </location>
</feature>
<dbReference type="PROSITE" id="PS01186">
    <property type="entry name" value="EGF_2"/>
    <property type="match status" value="1"/>
</dbReference>
<protein>
    <submittedName>
        <fullName evidence="14">ADAM metallopeptidase domain 20</fullName>
    </submittedName>
</protein>
<evidence type="ECO:0000256" key="10">
    <source>
        <dbReference type="SAM" id="SignalP"/>
    </source>
</evidence>
<dbReference type="CDD" id="cd04269">
    <property type="entry name" value="ZnMc_adamalysin_II_like"/>
    <property type="match status" value="1"/>
</dbReference>
<dbReference type="SUPFAM" id="SSF57552">
    <property type="entry name" value="Blood coagulation inhibitor (disintegrin)"/>
    <property type="match status" value="1"/>
</dbReference>
<feature type="domain" description="Peptidase M12B" evidence="13">
    <location>
        <begin position="199"/>
        <end position="380"/>
    </location>
</feature>
<keyword evidence="7" id="KW-0245">EGF-like domain</keyword>
<dbReference type="InterPro" id="IPR001762">
    <property type="entry name" value="Disintegrin_dom"/>
</dbReference>
<sequence length="751" mass="83652">MAALLVLPVLLGLAGRPAAQDEAPGSLRVAAAEVTVPRRLSPRAGHDPLALSYRLEVEGRVRVLQLRPRRGLVSPSFTLVTYGEDGTRWDDQPFVPQDCFFQGEVQGSPGSLVALSTCWGGLQGVLWVEGRTYEIEPVPDDPAFRHVLYRMEEATDAAGPTCGLTEQELQHQKTLLPWLRAARVQEEEDTLKGWWTHIRYAKLVVIVDHVRFLRSGANESEVFKLVMNVINIGDSLYDQLSVQLYLLGLEIWTKGNFINITNSVGKVLADFNKWRRTNLTQRIHHDSAHLFAYQSFGKTLGLAYLGAICDEHWSSAVESFTKRKLSTVIVTFAHELGHLLGMQHDDRSCKCRRKKCIMYESEANTDSFSDCSYRNYFDLLGTTGGCLRQPPAPGTFYTLQHKYCGNEIVEDGEQCDCGSELNCRRDPCCHPNCTLTQGSVCASGECCKSCQLLPAGTLCRTKTDVCDLPEYCNGSSPRCQPDVYVQDGAPCKDGSHCYRGKCSSHSKQCKNLFGRRAKAAPTACFRMLNTQGDRFGNCGIQDNIRYTKCKTENILCGRVQCENIYKLPYLRNHITIIQTPVGDKKCWGIDYHVGMPMGDMGAVDDGTPCGKDRLCINRTCTNVTVLNYDCNVTKCHNRGVCNNRKNCHCEYGWAPPFCELEGLGGSIDSGPPPARQVFLRAKIGIAVLGVVVLCILLATLIICYKRQIAPILPYGAISLQAITECVLEDKECLLEQNDKEHFFFKQEIKST</sequence>
<dbReference type="Gene3D" id="4.10.70.10">
    <property type="entry name" value="Disintegrin domain"/>
    <property type="match status" value="1"/>
</dbReference>
<dbReference type="Pfam" id="PF00200">
    <property type="entry name" value="Disintegrin"/>
    <property type="match status" value="1"/>
</dbReference>
<evidence type="ECO:0000256" key="1">
    <source>
        <dbReference type="ARBA" id="ARBA00004479"/>
    </source>
</evidence>
<evidence type="ECO:0000256" key="8">
    <source>
        <dbReference type="PROSITE-ProRule" id="PRU00276"/>
    </source>
</evidence>
<dbReference type="GO" id="GO:0046872">
    <property type="term" value="F:metal ion binding"/>
    <property type="evidence" value="ECO:0007669"/>
    <property type="project" value="UniProtKB-KW"/>
</dbReference>
<organism evidence="14 15">
    <name type="scientific">Nothoprocta perdicaria</name>
    <name type="common">Chilean tinamou</name>
    <name type="synonym">Crypturus perdicarius</name>
    <dbReference type="NCBI Taxonomy" id="30464"/>
    <lineage>
        <taxon>Eukaryota</taxon>
        <taxon>Metazoa</taxon>
        <taxon>Chordata</taxon>
        <taxon>Craniata</taxon>
        <taxon>Vertebrata</taxon>
        <taxon>Euteleostomi</taxon>
        <taxon>Archelosauria</taxon>
        <taxon>Archosauria</taxon>
        <taxon>Dinosauria</taxon>
        <taxon>Saurischia</taxon>
        <taxon>Theropoda</taxon>
        <taxon>Coelurosauria</taxon>
        <taxon>Aves</taxon>
        <taxon>Palaeognathae</taxon>
        <taxon>Tinamiformes</taxon>
        <taxon>Tinamidae</taxon>
        <taxon>Nothoprocta</taxon>
    </lineage>
</organism>
<dbReference type="FunFam" id="3.40.390.10:FF:000002">
    <property type="entry name" value="Disintegrin and metalloproteinase domain-containing protein 22"/>
    <property type="match status" value="1"/>
</dbReference>
<dbReference type="GO" id="GO:0006508">
    <property type="term" value="P:proteolysis"/>
    <property type="evidence" value="ECO:0007669"/>
    <property type="project" value="InterPro"/>
</dbReference>
<evidence type="ECO:0000256" key="3">
    <source>
        <dbReference type="ARBA" id="ARBA00022989"/>
    </source>
</evidence>
<evidence type="ECO:0000259" key="11">
    <source>
        <dbReference type="PROSITE" id="PS50026"/>
    </source>
</evidence>
<dbReference type="SMART" id="SM00050">
    <property type="entry name" value="DISIN"/>
    <property type="match status" value="1"/>
</dbReference>
<dbReference type="PROSITE" id="PS50214">
    <property type="entry name" value="DISINTEGRIN_2"/>
    <property type="match status" value="1"/>
</dbReference>
<dbReference type="InterPro" id="IPR034027">
    <property type="entry name" value="Reprolysin_adamalysin"/>
</dbReference>
<evidence type="ECO:0000256" key="7">
    <source>
        <dbReference type="PROSITE-ProRule" id="PRU00076"/>
    </source>
</evidence>
<feature type="binding site" evidence="8">
    <location>
        <position position="334"/>
    </location>
    <ligand>
        <name>Zn(2+)</name>
        <dbReference type="ChEBI" id="CHEBI:29105"/>
        <note>catalytic</note>
    </ligand>
</feature>
<dbReference type="InterPro" id="IPR001590">
    <property type="entry name" value="Peptidase_M12B"/>
</dbReference>
<feature type="chain" id="PRO_5034352006" evidence="10">
    <location>
        <begin position="20"/>
        <end position="751"/>
    </location>
</feature>
<dbReference type="PROSITE" id="PS00427">
    <property type="entry name" value="DISINTEGRIN_1"/>
    <property type="match status" value="1"/>
</dbReference>
<evidence type="ECO:0000256" key="5">
    <source>
        <dbReference type="ARBA" id="ARBA00023157"/>
    </source>
</evidence>
<proteinExistence type="predicted"/>
<dbReference type="PANTHER" id="PTHR11905:SF251">
    <property type="entry name" value="MEDIATOR COMPLEX SUBUNIT 6"/>
    <property type="match status" value="1"/>
</dbReference>
<dbReference type="InterPro" id="IPR024079">
    <property type="entry name" value="MetalloPept_cat_dom_sf"/>
</dbReference>
<dbReference type="InterPro" id="IPR002870">
    <property type="entry name" value="Peptidase_M12B_N"/>
</dbReference>
<dbReference type="Proteomes" id="UP000694420">
    <property type="component" value="Unplaced"/>
</dbReference>
<dbReference type="GO" id="GO:0004222">
    <property type="term" value="F:metalloendopeptidase activity"/>
    <property type="evidence" value="ECO:0007669"/>
    <property type="project" value="InterPro"/>
</dbReference>
<evidence type="ECO:0000313" key="14">
    <source>
        <dbReference type="Ensembl" id="ENSNPEP00000019358.1"/>
    </source>
</evidence>
<feature type="domain" description="EGF-like" evidence="11">
    <location>
        <begin position="626"/>
        <end position="659"/>
    </location>
</feature>
<evidence type="ECO:0000259" key="13">
    <source>
        <dbReference type="PROSITE" id="PS50215"/>
    </source>
</evidence>
<dbReference type="GO" id="GO:0008584">
    <property type="term" value="P:male gonad development"/>
    <property type="evidence" value="ECO:0007669"/>
    <property type="project" value="TreeGrafter"/>
</dbReference>
<evidence type="ECO:0000313" key="15">
    <source>
        <dbReference type="Proteomes" id="UP000694420"/>
    </source>
</evidence>
<dbReference type="SMART" id="SM00608">
    <property type="entry name" value="ACR"/>
    <property type="match status" value="1"/>
</dbReference>
<dbReference type="InterPro" id="IPR006586">
    <property type="entry name" value="ADAM_Cys-rich"/>
</dbReference>
<feature type="transmembrane region" description="Helical" evidence="9">
    <location>
        <begin position="683"/>
        <end position="704"/>
    </location>
</feature>
<keyword evidence="15" id="KW-1185">Reference proteome</keyword>
<dbReference type="PANTHER" id="PTHR11905">
    <property type="entry name" value="ADAM A DISINTEGRIN AND METALLOPROTEASE DOMAIN"/>
    <property type="match status" value="1"/>
</dbReference>
<keyword evidence="5 7" id="KW-1015">Disulfide bond</keyword>
<evidence type="ECO:0000256" key="2">
    <source>
        <dbReference type="ARBA" id="ARBA00022692"/>
    </source>
</evidence>
<dbReference type="SUPFAM" id="SSF55486">
    <property type="entry name" value="Metalloproteases ('zincins'), catalytic domain"/>
    <property type="match status" value="1"/>
</dbReference>
<dbReference type="PROSITE" id="PS50026">
    <property type="entry name" value="EGF_3"/>
    <property type="match status" value="1"/>
</dbReference>
<keyword evidence="2 9" id="KW-0812">Transmembrane</keyword>
<dbReference type="GO" id="GO:0009897">
    <property type="term" value="C:external side of plasma membrane"/>
    <property type="evidence" value="ECO:0007669"/>
    <property type="project" value="TreeGrafter"/>
</dbReference>
<comment type="caution">
    <text evidence="7">Lacks conserved residue(s) required for the propagation of feature annotation.</text>
</comment>
<evidence type="ECO:0000256" key="9">
    <source>
        <dbReference type="SAM" id="Phobius"/>
    </source>
</evidence>
<dbReference type="Pfam" id="PF08516">
    <property type="entry name" value="ADAM_CR"/>
    <property type="match status" value="1"/>
</dbReference>
<feature type="binding site" evidence="8">
    <location>
        <position position="344"/>
    </location>
    <ligand>
        <name>Zn(2+)</name>
        <dbReference type="ChEBI" id="CHEBI:29105"/>
        <note>catalytic</note>
    </ligand>
</feature>
<dbReference type="AlphaFoldDB" id="A0A8C6ZQR0"/>
<dbReference type="FunFam" id="4.10.70.10:FF:000001">
    <property type="entry name" value="Disintegrin and metalloproteinase domain-containing protein 22"/>
    <property type="match status" value="1"/>
</dbReference>
<dbReference type="InterPro" id="IPR018358">
    <property type="entry name" value="Disintegrin_CS"/>
</dbReference>
<reference evidence="14" key="1">
    <citation type="submission" date="2025-08" db="UniProtKB">
        <authorList>
            <consortium name="Ensembl"/>
        </authorList>
    </citation>
    <scope>IDENTIFICATION</scope>
</reference>
<evidence type="ECO:0000256" key="6">
    <source>
        <dbReference type="PROSITE-ProRule" id="PRU00068"/>
    </source>
</evidence>
<feature type="signal peptide" evidence="10">
    <location>
        <begin position="1"/>
        <end position="19"/>
    </location>
</feature>
<comment type="subcellular location">
    <subcellularLocation>
        <location evidence="1">Membrane</location>
        <topology evidence="1">Single-pass type I membrane protein</topology>
    </subcellularLocation>
</comment>
<dbReference type="PROSITE" id="PS50215">
    <property type="entry name" value="ADAM_MEPRO"/>
    <property type="match status" value="1"/>
</dbReference>
<dbReference type="Ensembl" id="ENSNPET00000019857.1">
    <property type="protein sequence ID" value="ENSNPEP00000019358.1"/>
    <property type="gene ID" value="ENSNPEG00000014429.1"/>
</dbReference>
<feature type="domain" description="Disintegrin" evidence="12">
    <location>
        <begin position="401"/>
        <end position="487"/>
    </location>
</feature>
<evidence type="ECO:0000259" key="12">
    <source>
        <dbReference type="PROSITE" id="PS50214"/>
    </source>
</evidence>